<feature type="binding site" evidence="3">
    <location>
        <begin position="84"/>
        <end position="87"/>
    </location>
    <ligand>
        <name>substrate</name>
    </ligand>
</feature>
<comment type="catalytic activity">
    <reaction evidence="1 3">
        <text>aldehydo-D-ribose 5-phosphate = D-ribulose 5-phosphate</text>
        <dbReference type="Rhea" id="RHEA:14657"/>
        <dbReference type="ChEBI" id="CHEBI:58121"/>
        <dbReference type="ChEBI" id="CHEBI:58273"/>
        <dbReference type="EC" id="5.3.1.6"/>
    </reaction>
</comment>
<evidence type="ECO:0000256" key="3">
    <source>
        <dbReference type="HAMAP-Rule" id="MF_00170"/>
    </source>
</evidence>
<protein>
    <recommendedName>
        <fullName evidence="3">Ribose-5-phosphate isomerase A</fullName>
        <ecNumber evidence="3">5.3.1.6</ecNumber>
    </recommendedName>
    <alternativeName>
        <fullName evidence="3">Phosphoriboisomerase A</fullName>
        <shortName evidence="3">PRI</shortName>
    </alternativeName>
</protein>
<dbReference type="GO" id="GO:0009052">
    <property type="term" value="P:pentose-phosphate shunt, non-oxidative branch"/>
    <property type="evidence" value="ECO:0007669"/>
    <property type="project" value="UniProtKB-UniRule"/>
</dbReference>
<dbReference type="HAMAP" id="MF_00170">
    <property type="entry name" value="Rib_5P_isom_A"/>
    <property type="match status" value="1"/>
</dbReference>
<comment type="similarity">
    <text evidence="3">Belongs to the ribose 5-phosphate isomerase family.</text>
</comment>
<dbReference type="SUPFAM" id="SSF75445">
    <property type="entry name" value="D-ribose-5-phosphate isomerase (RpiA), lid domain"/>
    <property type="match status" value="1"/>
</dbReference>
<gene>
    <name evidence="3" type="primary">rpiA</name>
    <name evidence="4" type="ORF">DDZ18_10355</name>
</gene>
<accession>A0A2U2BSW0</accession>
<dbReference type="CDD" id="cd01398">
    <property type="entry name" value="RPI_A"/>
    <property type="match status" value="1"/>
</dbReference>
<keyword evidence="2 3" id="KW-0413">Isomerase</keyword>
<comment type="pathway">
    <text evidence="3">Carbohydrate degradation; pentose phosphate pathway; D-ribose 5-phosphate from D-ribulose 5-phosphate (non-oxidative stage): step 1/1.</text>
</comment>
<keyword evidence="5" id="KW-1185">Reference proteome</keyword>
<dbReference type="NCBIfam" id="TIGR00021">
    <property type="entry name" value="rpiA"/>
    <property type="match status" value="1"/>
</dbReference>
<dbReference type="NCBIfam" id="NF001924">
    <property type="entry name" value="PRK00702.1"/>
    <property type="match status" value="1"/>
</dbReference>
<evidence type="ECO:0000313" key="5">
    <source>
        <dbReference type="Proteomes" id="UP000245168"/>
    </source>
</evidence>
<evidence type="ECO:0000256" key="1">
    <source>
        <dbReference type="ARBA" id="ARBA00001713"/>
    </source>
</evidence>
<name>A0A2U2BSW0_9PROT</name>
<comment type="caution">
    <text evidence="4">The sequence shown here is derived from an EMBL/GenBank/DDBJ whole genome shotgun (WGS) entry which is preliminary data.</text>
</comment>
<dbReference type="FunFam" id="3.40.50.1360:FF:000001">
    <property type="entry name" value="Ribose-5-phosphate isomerase A"/>
    <property type="match status" value="1"/>
</dbReference>
<dbReference type="InterPro" id="IPR020672">
    <property type="entry name" value="Ribose5P_isomerase_typA_subgr"/>
</dbReference>
<dbReference type="InterPro" id="IPR004788">
    <property type="entry name" value="Ribose5P_isomerase_type_A"/>
</dbReference>
<dbReference type="Gene3D" id="3.30.70.260">
    <property type="match status" value="1"/>
</dbReference>
<dbReference type="SUPFAM" id="SSF100950">
    <property type="entry name" value="NagB/RpiA/CoA transferase-like"/>
    <property type="match status" value="1"/>
</dbReference>
<reference evidence="5" key="1">
    <citation type="submission" date="2018-05" db="EMBL/GenBank/DDBJ databases">
        <authorList>
            <person name="Liu B.-T."/>
        </authorList>
    </citation>
    <scope>NUCLEOTIDE SEQUENCE [LARGE SCALE GENOMIC DNA]</scope>
    <source>
        <strain evidence="5">WD6-1</strain>
    </source>
</reference>
<dbReference type="PANTHER" id="PTHR43748">
    <property type="entry name" value="RIBOSE-5-PHOSPHATE ISOMERASE 3, CHLOROPLASTIC-RELATED"/>
    <property type="match status" value="1"/>
</dbReference>
<feature type="binding site" evidence="3">
    <location>
        <begin position="28"/>
        <end position="31"/>
    </location>
    <ligand>
        <name>substrate</name>
    </ligand>
</feature>
<organism evidence="4 5">
    <name type="scientific">Marinicauda salina</name>
    <dbReference type="NCBI Taxonomy" id="2135793"/>
    <lineage>
        <taxon>Bacteria</taxon>
        <taxon>Pseudomonadati</taxon>
        <taxon>Pseudomonadota</taxon>
        <taxon>Alphaproteobacteria</taxon>
        <taxon>Maricaulales</taxon>
        <taxon>Maricaulaceae</taxon>
        <taxon>Marinicauda</taxon>
    </lineage>
</organism>
<evidence type="ECO:0000313" key="4">
    <source>
        <dbReference type="EMBL" id="PWE17092.1"/>
    </source>
</evidence>
<dbReference type="InterPro" id="IPR050262">
    <property type="entry name" value="Ribose-5P_isomerase"/>
</dbReference>
<dbReference type="Proteomes" id="UP000245168">
    <property type="component" value="Unassembled WGS sequence"/>
</dbReference>
<feature type="binding site" evidence="3">
    <location>
        <position position="124"/>
    </location>
    <ligand>
        <name>substrate</name>
    </ligand>
</feature>
<dbReference type="UniPathway" id="UPA00115">
    <property type="reaction ID" value="UER00412"/>
</dbReference>
<feature type="active site" description="Proton acceptor" evidence="3">
    <location>
        <position position="106"/>
    </location>
</feature>
<dbReference type="EC" id="5.3.1.6" evidence="3"/>
<comment type="subunit">
    <text evidence="3">Homodimer.</text>
</comment>
<dbReference type="PANTHER" id="PTHR43748:SF3">
    <property type="entry name" value="RIBOSE-5-PHOSPHATE ISOMERASE 3, CHLOROPLASTIC-RELATED"/>
    <property type="match status" value="1"/>
</dbReference>
<feature type="binding site" evidence="3">
    <location>
        <begin position="97"/>
        <end position="100"/>
    </location>
    <ligand>
        <name>substrate</name>
    </ligand>
</feature>
<comment type="function">
    <text evidence="3">Catalyzes the reversible conversion of ribose-5-phosphate to ribulose 5-phosphate.</text>
</comment>
<evidence type="ECO:0000256" key="2">
    <source>
        <dbReference type="ARBA" id="ARBA00023235"/>
    </source>
</evidence>
<proteinExistence type="inferred from homology"/>
<dbReference type="Pfam" id="PF06026">
    <property type="entry name" value="Rib_5-P_isom_A"/>
    <property type="match status" value="1"/>
</dbReference>
<dbReference type="Gene3D" id="3.40.50.1360">
    <property type="match status" value="1"/>
</dbReference>
<dbReference type="EMBL" id="QEXV01000004">
    <property type="protein sequence ID" value="PWE17092.1"/>
    <property type="molecule type" value="Genomic_DNA"/>
</dbReference>
<sequence length="234" mass="25089">MSTVEQKTNAAAAALEYVEDGMTLGLGSGSTAEIFVRLLGARIEEEGLKVQGLPTSKETEALAREVGVPLMPVEHAVTIDVTVDGADEVDGRFHLIKGGGGCLLREKIIAAASDRMVVICDETKLVETLGRFPLPVEVDPFAFTITAKKVFDALRRAGVKRPDVNLRRRGDGLEPFVTDGGHYILDCACGEIPEPELADAELIDLPGVIEHGLFLDLARVVIVGEDEAARVMEL</sequence>
<dbReference type="GO" id="GO:0004751">
    <property type="term" value="F:ribose-5-phosphate isomerase activity"/>
    <property type="evidence" value="ECO:0007669"/>
    <property type="project" value="UniProtKB-UniRule"/>
</dbReference>
<dbReference type="InterPro" id="IPR037171">
    <property type="entry name" value="NagB/RpiA_transferase-like"/>
</dbReference>
<dbReference type="AlphaFoldDB" id="A0A2U2BSW0"/>
<dbReference type="RefSeq" id="WP_109253316.1">
    <property type="nucleotide sequence ID" value="NZ_QEXV01000004.1"/>
</dbReference>
<dbReference type="OrthoDB" id="5870696at2"/>